<dbReference type="InParanoid" id="A0A165CZV7"/>
<comment type="similarity">
    <text evidence="2">Belongs to the cysteine synthase/cystathionine beta-synthase family.</text>
</comment>
<dbReference type="InterPro" id="IPR036052">
    <property type="entry name" value="TrpB-like_PALP_sf"/>
</dbReference>
<dbReference type="InterPro" id="IPR001926">
    <property type="entry name" value="TrpB-like_PALP"/>
</dbReference>
<dbReference type="GO" id="GO:0016740">
    <property type="term" value="F:transferase activity"/>
    <property type="evidence" value="ECO:0007669"/>
    <property type="project" value="UniProtKB-KW"/>
</dbReference>
<feature type="region of interest" description="Disordered" evidence="7">
    <location>
        <begin position="259"/>
        <end position="283"/>
    </location>
</feature>
<evidence type="ECO:0000256" key="5">
    <source>
        <dbReference type="ARBA" id="ARBA00022898"/>
    </source>
</evidence>
<evidence type="ECO:0000256" key="6">
    <source>
        <dbReference type="ARBA" id="ARBA00023192"/>
    </source>
</evidence>
<gene>
    <name evidence="9" type="ORF">CALCODRAFT_503134</name>
</gene>
<keyword evidence="4" id="KW-0808">Transferase</keyword>
<evidence type="ECO:0000256" key="1">
    <source>
        <dbReference type="ARBA" id="ARBA00001933"/>
    </source>
</evidence>
<keyword evidence="5" id="KW-0663">Pyridoxal phosphate</keyword>
<dbReference type="PANTHER" id="PTHR10314">
    <property type="entry name" value="CYSTATHIONINE BETA-SYNTHASE"/>
    <property type="match status" value="1"/>
</dbReference>
<dbReference type="AlphaFoldDB" id="A0A165CZV7"/>
<dbReference type="Proteomes" id="UP000076842">
    <property type="component" value="Unassembled WGS sequence"/>
</dbReference>
<evidence type="ECO:0000313" key="9">
    <source>
        <dbReference type="EMBL" id="KZT51769.1"/>
    </source>
</evidence>
<dbReference type="FunFam" id="3.40.50.1100:FF:000016">
    <property type="entry name" value="Cysteine synthase A"/>
    <property type="match status" value="1"/>
</dbReference>
<dbReference type="GO" id="GO:0019344">
    <property type="term" value="P:cysteine biosynthetic process"/>
    <property type="evidence" value="ECO:0007669"/>
    <property type="project" value="UniProtKB-KW"/>
</dbReference>
<reference evidence="9 10" key="1">
    <citation type="journal article" date="2016" name="Mol. Biol. Evol.">
        <title>Comparative Genomics of Early-Diverging Mushroom-Forming Fungi Provides Insights into the Origins of Lignocellulose Decay Capabilities.</title>
        <authorList>
            <person name="Nagy L.G."/>
            <person name="Riley R."/>
            <person name="Tritt A."/>
            <person name="Adam C."/>
            <person name="Daum C."/>
            <person name="Floudas D."/>
            <person name="Sun H."/>
            <person name="Yadav J.S."/>
            <person name="Pangilinan J."/>
            <person name="Larsson K.H."/>
            <person name="Matsuura K."/>
            <person name="Barry K."/>
            <person name="Labutti K."/>
            <person name="Kuo R."/>
            <person name="Ohm R.A."/>
            <person name="Bhattacharya S.S."/>
            <person name="Shirouzu T."/>
            <person name="Yoshinaga Y."/>
            <person name="Martin F.M."/>
            <person name="Grigoriev I.V."/>
            <person name="Hibbett D.S."/>
        </authorList>
    </citation>
    <scope>NUCLEOTIDE SEQUENCE [LARGE SCALE GENOMIC DNA]</scope>
    <source>
        <strain evidence="9 10">HHB12733</strain>
    </source>
</reference>
<keyword evidence="6" id="KW-0198">Cysteine biosynthesis</keyword>
<evidence type="ECO:0000259" key="8">
    <source>
        <dbReference type="Pfam" id="PF00291"/>
    </source>
</evidence>
<name>A0A165CZV7_9BASI</name>
<evidence type="ECO:0000313" key="10">
    <source>
        <dbReference type="Proteomes" id="UP000076842"/>
    </source>
</evidence>
<dbReference type="STRING" id="1353952.A0A165CZV7"/>
<evidence type="ECO:0000256" key="2">
    <source>
        <dbReference type="ARBA" id="ARBA00007103"/>
    </source>
</evidence>
<dbReference type="Gene3D" id="3.40.50.1100">
    <property type="match status" value="3"/>
</dbReference>
<dbReference type="SUPFAM" id="SSF53686">
    <property type="entry name" value="Tryptophan synthase beta subunit-like PLP-dependent enzymes"/>
    <property type="match status" value="1"/>
</dbReference>
<protein>
    <submittedName>
        <fullName evidence="9">Tryptophan synthase beta subunit-like PLP-dependent enzyme</fullName>
    </submittedName>
</protein>
<dbReference type="OrthoDB" id="10259545at2759"/>
<proteinExistence type="inferred from homology"/>
<dbReference type="Pfam" id="PF00291">
    <property type="entry name" value="PALP"/>
    <property type="match status" value="2"/>
</dbReference>
<feature type="compositionally biased region" description="Basic and acidic residues" evidence="7">
    <location>
        <begin position="268"/>
        <end position="277"/>
    </location>
</feature>
<dbReference type="InterPro" id="IPR050214">
    <property type="entry name" value="Cys_Synth/Cystath_Beta-Synth"/>
</dbReference>
<feature type="domain" description="Tryptophan synthase beta chain-like PALP" evidence="8">
    <location>
        <begin position="142"/>
        <end position="230"/>
    </location>
</feature>
<comment type="cofactor">
    <cofactor evidence="1">
        <name>pyridoxal 5'-phosphate</name>
        <dbReference type="ChEBI" id="CHEBI:597326"/>
    </cofactor>
</comment>
<keyword evidence="3" id="KW-0028">Amino-acid biosynthesis</keyword>
<dbReference type="EMBL" id="KV424092">
    <property type="protein sequence ID" value="KZT51769.1"/>
    <property type="molecule type" value="Genomic_DNA"/>
</dbReference>
<evidence type="ECO:0000256" key="4">
    <source>
        <dbReference type="ARBA" id="ARBA00022679"/>
    </source>
</evidence>
<feature type="domain" description="Tryptophan synthase beta chain-like PALP" evidence="8">
    <location>
        <begin position="2"/>
        <end position="85"/>
    </location>
</feature>
<accession>A0A165CZV7</accession>
<keyword evidence="10" id="KW-1185">Reference proteome</keyword>
<organism evidence="9 10">
    <name type="scientific">Calocera cornea HHB12733</name>
    <dbReference type="NCBI Taxonomy" id="1353952"/>
    <lineage>
        <taxon>Eukaryota</taxon>
        <taxon>Fungi</taxon>
        <taxon>Dikarya</taxon>
        <taxon>Basidiomycota</taxon>
        <taxon>Agaricomycotina</taxon>
        <taxon>Dacrymycetes</taxon>
        <taxon>Dacrymycetales</taxon>
        <taxon>Dacrymycetaceae</taxon>
        <taxon>Calocera</taxon>
    </lineage>
</organism>
<sequence>MIEDAEEQGLLHPNSGSMIFEGTVGSTGISLATVARARGYDTTIIMPDDVSAEKRQALLCLGAHVEQVRPASIVDQKQFVNLARQRALAFGRTTLPQESVKDAVETASEADPAPPTDDIVVASQASPTEALHQPNGALRGLELEEAPRGFFADQFENRSNHDAHYLGTGPEIWRQTNGTLDAFVAGAGTGGTISGTGQYLKEQKPELLIALADPQGSGLYNKIRYGVMFDPKEKEGSKRRHQVRVLVLPPINEVLTDCVGGHGRRRDRYQSPDEELRAGTADN</sequence>
<evidence type="ECO:0000256" key="7">
    <source>
        <dbReference type="SAM" id="MobiDB-lite"/>
    </source>
</evidence>
<evidence type="ECO:0000256" key="3">
    <source>
        <dbReference type="ARBA" id="ARBA00022605"/>
    </source>
</evidence>